<keyword evidence="5" id="KW-1185">Reference proteome</keyword>
<proteinExistence type="predicted"/>
<feature type="transmembrane region" description="Helical" evidence="3">
    <location>
        <begin position="365"/>
        <end position="383"/>
    </location>
</feature>
<evidence type="ECO:0000256" key="2">
    <source>
        <dbReference type="SAM" id="MobiDB-lite"/>
    </source>
</evidence>
<name>A0ABN9UFB9_9DINO</name>
<keyword evidence="3" id="KW-1133">Transmembrane helix</keyword>
<evidence type="ECO:0000313" key="5">
    <source>
        <dbReference type="Proteomes" id="UP001189429"/>
    </source>
</evidence>
<keyword evidence="3" id="KW-0812">Transmembrane</keyword>
<evidence type="ECO:0000256" key="3">
    <source>
        <dbReference type="SAM" id="Phobius"/>
    </source>
</evidence>
<evidence type="ECO:0000313" key="4">
    <source>
        <dbReference type="EMBL" id="CAK0858234.1"/>
    </source>
</evidence>
<dbReference type="EMBL" id="CAUYUJ010015803">
    <property type="protein sequence ID" value="CAK0858234.1"/>
    <property type="molecule type" value="Genomic_DNA"/>
</dbReference>
<feature type="region of interest" description="Disordered" evidence="2">
    <location>
        <begin position="558"/>
        <end position="660"/>
    </location>
</feature>
<keyword evidence="3" id="KW-0472">Membrane</keyword>
<evidence type="ECO:0008006" key="6">
    <source>
        <dbReference type="Google" id="ProtNLM"/>
    </source>
</evidence>
<feature type="compositionally biased region" description="Polar residues" evidence="2">
    <location>
        <begin position="641"/>
        <end position="655"/>
    </location>
</feature>
<feature type="transmembrane region" description="Helical" evidence="3">
    <location>
        <begin position="427"/>
        <end position="448"/>
    </location>
</feature>
<keyword evidence="1" id="KW-0175">Coiled coil</keyword>
<evidence type="ECO:0000256" key="1">
    <source>
        <dbReference type="SAM" id="Coils"/>
    </source>
</evidence>
<dbReference type="Proteomes" id="UP001189429">
    <property type="component" value="Unassembled WGS sequence"/>
</dbReference>
<accession>A0ABN9UFB9</accession>
<protein>
    <recommendedName>
        <fullName evidence="6">Chitin synthase</fullName>
    </recommendedName>
</protein>
<organism evidence="4 5">
    <name type="scientific">Prorocentrum cordatum</name>
    <dbReference type="NCBI Taxonomy" id="2364126"/>
    <lineage>
        <taxon>Eukaryota</taxon>
        <taxon>Sar</taxon>
        <taxon>Alveolata</taxon>
        <taxon>Dinophyceae</taxon>
        <taxon>Prorocentrales</taxon>
        <taxon>Prorocentraceae</taxon>
        <taxon>Prorocentrum</taxon>
    </lineage>
</organism>
<feature type="compositionally biased region" description="Low complexity" evidence="2">
    <location>
        <begin position="562"/>
        <end position="593"/>
    </location>
</feature>
<feature type="coiled-coil region" evidence="1">
    <location>
        <begin position="661"/>
        <end position="706"/>
    </location>
</feature>
<sequence length="1240" mass="142049">MTDNEVTSGKKFGDRRLPKWFHTLTVTVVSADGYTQEKYDVVVTQLVSTTAVLKDIRVAHDTPCELTPKFDPTVFEYTCRWAWDICAHKSWSECSNNISIVPFKDDLNCPSCGIIMPDIAYIRLQDTLFMDMRAVLKSNPASWESEREWRIPLVYGEEHTTEIEVLAADRLHSASYLVTYGVDAPWYMTATFSRRLSQTTAGCVLLSAIGNAATMMAITKQIQFMSLTIMVHNVPEQFVEFTQSLKAMTGDLTFLMDVLQLNGVGWFSQKYEEMTANMSFAGLEVDFVGMATEYCFMYEMHGLYGANAFLCYHGATNDFLKSIPNDNKTGGLPTDEWKQIHCKCLYRVPWEDGYDIASTLHLHTLVMWILRPLWICTLVIDAFSGPAAEFLGTSITLVFGGMFYYVFYRLFLARNQLRLAVMEPGSVMIFVLTLWLISYTQACCKAIFTKDKIVIQTFEPDQAYVIAACVVGLLVYPVAFFLGVTYRLHRLIQAKEFVWSEEFGIPRWSDNHCQHLQVEQKSLAQEKLGVFPPILNRYVRSCIPVLTRDGDPLMAEAEEGQQEGQENTKSNKNNNGNSNTDALASTLASSAGSDSHKHSPRDSTAPTSARTAATDSSEGTGGPAGGHHKQRRVRSREAEGSQETSSHGQVASDSNADGEKARRAIQLKEKLEQEREKAREINEAWKQQAKRLQDLVEQEMRTAEGKDANAAPPWFPEEDPHYTVVGIGNLIRSWKPKKGHPNEFRLDPEETFALLQYTEELQNEEMAMLKYNILSIGLQNGYLKPREPLRDEGEWWLPTEEDYTKEDWTDVDGDNTSGHHPDLEEFGGNNQKYIENALGERLVYKGAGRHWWGKPKGRGTLVWEKEPDSGWLSWEAEQKEQDFASRSRYADKWQWIQSDHWTHPWNIDDIDEAEMHLLHIGGKPMISIKPAELMGARFFLRARKSYLAYVKDQCPDMVSAEQKIEIRKWVYSKLLVCMDMKLKLCWMSSHHPAFARQRTLEEMVKMKYRDVHLELVGDRRNTTAEADMIRTTPHEWINFTIMKIEDTFAEDEAEPWWAKVDAPAEDEIKVMYDEKLFYKRYGDEELTAVTSKYDLVPLEGYYTSPHWNLERTSVGVKRYQIVKPDGSQSHVKIQFDLKHTPLLMTFVRSFKLNTKFYFLDLPEYQNYFLIVQNMESGEQYNWGLEGLTLIMAIMVLSSQEWLLDRGQPGNNVCAATLLAVKTINLLNAMRTNYNAQLEEE</sequence>
<reference evidence="4" key="1">
    <citation type="submission" date="2023-10" db="EMBL/GenBank/DDBJ databases">
        <authorList>
            <person name="Chen Y."/>
            <person name="Shah S."/>
            <person name="Dougan E. K."/>
            <person name="Thang M."/>
            <person name="Chan C."/>
        </authorList>
    </citation>
    <scope>NUCLEOTIDE SEQUENCE [LARGE SCALE GENOMIC DNA]</scope>
</reference>
<feature type="non-terminal residue" evidence="4">
    <location>
        <position position="1240"/>
    </location>
</feature>
<comment type="caution">
    <text evidence="4">The sequence shown here is derived from an EMBL/GenBank/DDBJ whole genome shotgun (WGS) entry which is preliminary data.</text>
</comment>
<feature type="transmembrane region" description="Helical" evidence="3">
    <location>
        <begin position="463"/>
        <end position="486"/>
    </location>
</feature>
<feature type="compositionally biased region" description="Low complexity" evidence="2">
    <location>
        <begin position="602"/>
        <end position="617"/>
    </location>
</feature>
<gene>
    <name evidence="4" type="ORF">PCOR1329_LOCUS48087</name>
</gene>
<feature type="transmembrane region" description="Helical" evidence="3">
    <location>
        <begin position="390"/>
        <end position="407"/>
    </location>
</feature>